<dbReference type="SUPFAM" id="SSF52799">
    <property type="entry name" value="(Phosphotyrosine protein) phosphatases II"/>
    <property type="match status" value="1"/>
</dbReference>
<dbReference type="InterPro" id="IPR026893">
    <property type="entry name" value="Tyr/Ser_Pase_IphP-type"/>
</dbReference>
<dbReference type="Gene3D" id="3.90.190.10">
    <property type="entry name" value="Protein tyrosine phosphatase superfamily"/>
    <property type="match status" value="1"/>
</dbReference>
<gene>
    <name evidence="1" type="ORF">C8N38_10629</name>
</gene>
<proteinExistence type="predicted"/>
<dbReference type="InterPro" id="IPR029021">
    <property type="entry name" value="Prot-tyrosine_phosphatase-like"/>
</dbReference>
<organism evidence="1 2">
    <name type="scientific">Rhodovulum kholense</name>
    <dbReference type="NCBI Taxonomy" id="453584"/>
    <lineage>
        <taxon>Bacteria</taxon>
        <taxon>Pseudomonadati</taxon>
        <taxon>Pseudomonadota</taxon>
        <taxon>Alphaproteobacteria</taxon>
        <taxon>Rhodobacterales</taxon>
        <taxon>Paracoccaceae</taxon>
        <taxon>Rhodovulum</taxon>
    </lineage>
</organism>
<dbReference type="AlphaFoldDB" id="A0A8E2VJG9"/>
<reference evidence="1 2" key="1">
    <citation type="submission" date="2018-04" db="EMBL/GenBank/DDBJ databases">
        <title>Genomic Encyclopedia of Archaeal and Bacterial Type Strains, Phase II (KMG-II): from individual species to whole genera.</title>
        <authorList>
            <person name="Goeker M."/>
        </authorList>
    </citation>
    <scope>NUCLEOTIDE SEQUENCE [LARGE SCALE GENOMIC DNA]</scope>
    <source>
        <strain evidence="1 2">DSM 19783</strain>
    </source>
</reference>
<dbReference type="RefSeq" id="WP_108026559.1">
    <property type="nucleotide sequence ID" value="NZ_QAYC01000006.1"/>
</dbReference>
<dbReference type="OrthoDB" id="9814896at2"/>
<evidence type="ECO:0000313" key="1">
    <source>
        <dbReference type="EMBL" id="PTW49768.1"/>
    </source>
</evidence>
<name>A0A8E2VJG9_9RHOB</name>
<evidence type="ECO:0000313" key="2">
    <source>
        <dbReference type="Proteomes" id="UP000244037"/>
    </source>
</evidence>
<comment type="caution">
    <text evidence="1">The sequence shown here is derived from an EMBL/GenBank/DDBJ whole genome shotgun (WGS) entry which is preliminary data.</text>
</comment>
<accession>A0A8E2VJG9</accession>
<dbReference type="EMBL" id="QAYC01000006">
    <property type="protein sequence ID" value="PTW49768.1"/>
    <property type="molecule type" value="Genomic_DNA"/>
</dbReference>
<dbReference type="Proteomes" id="UP000244037">
    <property type="component" value="Unassembled WGS sequence"/>
</dbReference>
<keyword evidence="2" id="KW-1185">Reference proteome</keyword>
<protein>
    <submittedName>
        <fullName evidence="1">Tyrosine phosphatase family protein</fullName>
    </submittedName>
</protein>
<sequence length="226" mass="25929">MFDLLKTRFEAFERRMTRRHGTDLTAPGARRVALLHFHLMDHAFLRILWTNLEEIAPGVWRSNHPSAARLRRYREMGIRTVISLRGPRQDSHRLLEEEACAALGLRLETVTLKARRLVPRENLLALLDLFDRAERPMVMHCKSGSDRAGFASALYLIHAEGAPVARAREMLSWRFLHSRRSKAGVLDAVLDRLEADTAEVPMTLRDWIASRYDPAAIEAAFRAGRR</sequence>
<dbReference type="Pfam" id="PF13350">
    <property type="entry name" value="Y_phosphatase3"/>
    <property type="match status" value="1"/>
</dbReference>